<gene>
    <name evidence="1" type="ORF">IQ26_03358</name>
</gene>
<evidence type="ECO:0000313" key="2">
    <source>
        <dbReference type="Proteomes" id="UP000317122"/>
    </source>
</evidence>
<dbReference type="Gene3D" id="2.30.110.10">
    <property type="entry name" value="Electron Transport, Fmn-binding Protein, Chain A"/>
    <property type="match status" value="1"/>
</dbReference>
<dbReference type="EMBL" id="VLKT01000019">
    <property type="protein sequence ID" value="TWI35377.1"/>
    <property type="molecule type" value="Genomic_DNA"/>
</dbReference>
<dbReference type="Pfam" id="PF12900">
    <property type="entry name" value="Pyridox_ox_2"/>
    <property type="match status" value="1"/>
</dbReference>
<dbReference type="SUPFAM" id="SSF50475">
    <property type="entry name" value="FMN-binding split barrel"/>
    <property type="match status" value="1"/>
</dbReference>
<protein>
    <recommendedName>
        <fullName evidence="3">Pyridoxamine 5'-phosphate oxidase family protein</fullName>
    </recommendedName>
</protein>
<dbReference type="OrthoDB" id="8137294at2"/>
<dbReference type="InterPro" id="IPR012349">
    <property type="entry name" value="Split_barrel_FMN-bd"/>
</dbReference>
<dbReference type="Proteomes" id="UP000317122">
    <property type="component" value="Unassembled WGS sequence"/>
</dbReference>
<dbReference type="AlphaFoldDB" id="A0A562NT33"/>
<keyword evidence="2" id="KW-1185">Reference proteome</keyword>
<organism evidence="1 2">
    <name type="scientific">Mesorhizobium tianshanense</name>
    <dbReference type="NCBI Taxonomy" id="39844"/>
    <lineage>
        <taxon>Bacteria</taxon>
        <taxon>Pseudomonadati</taxon>
        <taxon>Pseudomonadota</taxon>
        <taxon>Alphaproteobacteria</taxon>
        <taxon>Hyphomicrobiales</taxon>
        <taxon>Phyllobacteriaceae</taxon>
        <taxon>Mesorhizobium</taxon>
    </lineage>
</organism>
<evidence type="ECO:0000313" key="1">
    <source>
        <dbReference type="EMBL" id="TWI35377.1"/>
    </source>
</evidence>
<dbReference type="InterPro" id="IPR024747">
    <property type="entry name" value="Pyridox_Oxase-rel"/>
</dbReference>
<sequence>MNIREMTRPECIALLRSARLGCLACVRDKRPYVVPIHFAFGDDFIFSFSLPGKKVEWMRGNPHVCLQVDDVGSVHGWKSVVVDGLFEDLPKTPALDRTAPAIDQLAPLSDHEREFAWSLLQKHANWWEPGALNLGATLVTADSHLFYQIKIETISGRQAFR</sequence>
<comment type="caution">
    <text evidence="1">The sequence shown here is derived from an EMBL/GenBank/DDBJ whole genome shotgun (WGS) entry which is preliminary data.</text>
</comment>
<accession>A0A562NT33</accession>
<evidence type="ECO:0008006" key="3">
    <source>
        <dbReference type="Google" id="ProtNLM"/>
    </source>
</evidence>
<reference evidence="1 2" key="1">
    <citation type="journal article" date="2015" name="Stand. Genomic Sci.">
        <title>Genomic Encyclopedia of Bacterial and Archaeal Type Strains, Phase III: the genomes of soil and plant-associated and newly described type strains.</title>
        <authorList>
            <person name="Whitman W.B."/>
            <person name="Woyke T."/>
            <person name="Klenk H.P."/>
            <person name="Zhou Y."/>
            <person name="Lilburn T.G."/>
            <person name="Beck B.J."/>
            <person name="De Vos P."/>
            <person name="Vandamme P."/>
            <person name="Eisen J.A."/>
            <person name="Garrity G."/>
            <person name="Hugenholtz P."/>
            <person name="Kyrpides N.C."/>
        </authorList>
    </citation>
    <scope>NUCLEOTIDE SEQUENCE [LARGE SCALE GENOMIC DNA]</scope>
    <source>
        <strain evidence="1 2">CGMCC 1.2546</strain>
    </source>
</reference>
<name>A0A562NT33_9HYPH</name>
<dbReference type="RefSeq" id="WP_145719169.1">
    <property type="nucleotide sequence ID" value="NZ_BSPF01000094.1"/>
</dbReference>
<proteinExistence type="predicted"/>